<organism evidence="3">
    <name type="scientific">Lactococcus lactis subsp. lactis bv. diacetylactis</name>
    <dbReference type="NCBI Taxonomy" id="44688"/>
    <lineage>
        <taxon>Bacteria</taxon>
        <taxon>Bacillati</taxon>
        <taxon>Bacillota</taxon>
        <taxon>Bacilli</taxon>
        <taxon>Lactobacillales</taxon>
        <taxon>Streptococcaceae</taxon>
        <taxon>Lactococcus</taxon>
    </lineage>
</organism>
<dbReference type="RefSeq" id="WP_058147732.1">
    <property type="nucleotide sequence ID" value="NZ_CP061324.1"/>
</dbReference>
<name>A0A8B3EW87_LACLL</name>
<dbReference type="EMBL" id="RBVM01000002">
    <property type="protein sequence ID" value="RKO35081.1"/>
    <property type="molecule type" value="Genomic_DNA"/>
</dbReference>
<evidence type="ECO:0000256" key="1">
    <source>
        <dbReference type="SAM" id="Phobius"/>
    </source>
</evidence>
<keyword evidence="1" id="KW-0812">Transmembrane</keyword>
<keyword evidence="1" id="KW-1133">Transmembrane helix</keyword>
<feature type="transmembrane region" description="Helical" evidence="1">
    <location>
        <begin position="28"/>
        <end position="49"/>
    </location>
</feature>
<accession>A0A8B3EW87</accession>
<proteinExistence type="predicted"/>
<evidence type="ECO:0000313" key="3">
    <source>
        <dbReference type="EMBL" id="RKO35081.1"/>
    </source>
</evidence>
<keyword evidence="1" id="KW-0472">Membrane</keyword>
<protein>
    <submittedName>
        <fullName evidence="3">Uncharacterized protein</fullName>
    </submittedName>
</protein>
<evidence type="ECO:0000313" key="2">
    <source>
        <dbReference type="EMBL" id="RKO35061.1"/>
    </source>
</evidence>
<gene>
    <name evidence="2" type="ORF">D8K17_12765</name>
    <name evidence="3" type="ORF">D8K17_12870</name>
</gene>
<dbReference type="EMBL" id="RBVM01000002">
    <property type="protein sequence ID" value="RKO35061.1"/>
    <property type="molecule type" value="Genomic_DNA"/>
</dbReference>
<reference evidence="3" key="1">
    <citation type="submission" date="2018-10" db="EMBL/GenBank/DDBJ databases">
        <title>Chromosomal inversion in Lactococcus lactis subsp. lactis bv. diacetylactis S50.</title>
        <authorList>
            <person name="Kojic M."/>
            <person name="Jovcic B."/>
        </authorList>
    </citation>
    <scope>NUCLEOTIDE SEQUENCE</scope>
    <source>
        <strain evidence="3">S50</strain>
    </source>
</reference>
<sequence length="112" mass="12621">MTLEGWLILLAIGYGCYRAYKYARNKGMSNSSIVFTTIAGIFVFILGLIKISEYSNKAEQEGINRAPLYKCSACGREVRTRNAIPKISLRNGEELESIGTETGRHLWNRIEN</sequence>
<dbReference type="AlphaFoldDB" id="A0A8B3EW87"/>
<comment type="caution">
    <text evidence="3">The sequence shown here is derived from an EMBL/GenBank/DDBJ whole genome shotgun (WGS) entry which is preliminary data.</text>
</comment>